<dbReference type="Proteomes" id="UP000005806">
    <property type="component" value="Unassembled WGS sequence"/>
</dbReference>
<gene>
    <name evidence="1" type="ORF">MICCA_4000001</name>
</gene>
<proteinExistence type="predicted"/>
<evidence type="ECO:0000313" key="2">
    <source>
        <dbReference type="Proteomes" id="UP000005806"/>
    </source>
</evidence>
<reference evidence="1 2" key="1">
    <citation type="submission" date="2012-04" db="EMBL/GenBank/DDBJ databases">
        <authorList>
            <person name="Genoscope - CEA"/>
        </authorList>
    </citation>
    <scope>NUCLEOTIDE SEQUENCE [LARGE SCALE GENOMIC DNA]</scope>
    <source>
        <strain evidence="1 2">9432</strain>
    </source>
</reference>
<accession>A0A822LH78</accession>
<organism evidence="1 2">
    <name type="scientific">Microcystis aeruginosa PCC 9432</name>
    <dbReference type="NCBI Taxonomy" id="1160280"/>
    <lineage>
        <taxon>Bacteria</taxon>
        <taxon>Bacillati</taxon>
        <taxon>Cyanobacteriota</taxon>
        <taxon>Cyanophyceae</taxon>
        <taxon>Oscillatoriophycideae</taxon>
        <taxon>Chroococcales</taxon>
        <taxon>Microcystaceae</taxon>
        <taxon>Microcystis</taxon>
    </lineage>
</organism>
<name>A0A822LH78_MICAE</name>
<dbReference type="AlphaFoldDB" id="A0A822LH78"/>
<dbReference type="RefSeq" id="WP_002756399.1">
    <property type="nucleotide sequence ID" value="NZ_HE972615.1"/>
</dbReference>
<dbReference type="EMBL" id="CAIH01000336">
    <property type="protein sequence ID" value="CCH94627.1"/>
    <property type="molecule type" value="Genomic_DNA"/>
</dbReference>
<sequence>MNSYQTYLTIDNSQKIILSNLPFKAGTKLAINIQVVEDEKTEADFEALLDKTQAIWTKGDGLEYQQKIREEWIWND</sequence>
<protein>
    <submittedName>
        <fullName evidence="1">Uncharacterized protein</fullName>
    </submittedName>
</protein>
<comment type="caution">
    <text evidence="1">The sequence shown here is derived from an EMBL/GenBank/DDBJ whole genome shotgun (WGS) entry which is preliminary data.</text>
</comment>
<evidence type="ECO:0000313" key="1">
    <source>
        <dbReference type="EMBL" id="CCH94627.1"/>
    </source>
</evidence>